<accession>A0A397VZJ6</accession>
<sequence>MIVIDFYSNKRKLINGNCKYCNRYNTSSVWCQLCDPRKHIFSFLWLLLASEKEKNEGGAYLNIDDCIKKFQLKATEFENVIEWILFNRLENIKVIGQEGFGTVYSSIWLDSIE</sequence>
<keyword evidence="2" id="KW-1185">Reference proteome</keyword>
<dbReference type="EMBL" id="QKWP01000105">
    <property type="protein sequence ID" value="RIB27251.1"/>
    <property type="molecule type" value="Genomic_DNA"/>
</dbReference>
<evidence type="ECO:0000313" key="1">
    <source>
        <dbReference type="EMBL" id="RIB27251.1"/>
    </source>
</evidence>
<gene>
    <name evidence="1" type="ORF">C2G38_2161035</name>
</gene>
<evidence type="ECO:0000313" key="2">
    <source>
        <dbReference type="Proteomes" id="UP000266673"/>
    </source>
</evidence>
<dbReference type="AlphaFoldDB" id="A0A397VZJ6"/>
<name>A0A397VZJ6_9GLOM</name>
<dbReference type="OrthoDB" id="2432957at2759"/>
<evidence type="ECO:0008006" key="3">
    <source>
        <dbReference type="Google" id="ProtNLM"/>
    </source>
</evidence>
<proteinExistence type="predicted"/>
<dbReference type="Proteomes" id="UP000266673">
    <property type="component" value="Unassembled WGS sequence"/>
</dbReference>
<comment type="caution">
    <text evidence="1">The sequence shown here is derived from an EMBL/GenBank/DDBJ whole genome shotgun (WGS) entry which is preliminary data.</text>
</comment>
<organism evidence="1 2">
    <name type="scientific">Gigaspora rosea</name>
    <dbReference type="NCBI Taxonomy" id="44941"/>
    <lineage>
        <taxon>Eukaryota</taxon>
        <taxon>Fungi</taxon>
        <taxon>Fungi incertae sedis</taxon>
        <taxon>Mucoromycota</taxon>
        <taxon>Glomeromycotina</taxon>
        <taxon>Glomeromycetes</taxon>
        <taxon>Diversisporales</taxon>
        <taxon>Gigasporaceae</taxon>
        <taxon>Gigaspora</taxon>
    </lineage>
</organism>
<reference evidence="1 2" key="1">
    <citation type="submission" date="2018-06" db="EMBL/GenBank/DDBJ databases">
        <title>Comparative genomics reveals the genomic features of Rhizophagus irregularis, R. cerebriforme, R. diaphanum and Gigaspora rosea, and their symbiotic lifestyle signature.</title>
        <authorList>
            <person name="Morin E."/>
            <person name="San Clemente H."/>
            <person name="Chen E.C.H."/>
            <person name="De La Providencia I."/>
            <person name="Hainaut M."/>
            <person name="Kuo A."/>
            <person name="Kohler A."/>
            <person name="Murat C."/>
            <person name="Tang N."/>
            <person name="Roy S."/>
            <person name="Loubradou J."/>
            <person name="Henrissat B."/>
            <person name="Grigoriev I.V."/>
            <person name="Corradi N."/>
            <person name="Roux C."/>
            <person name="Martin F.M."/>
        </authorList>
    </citation>
    <scope>NUCLEOTIDE SEQUENCE [LARGE SCALE GENOMIC DNA]</scope>
    <source>
        <strain evidence="1 2">DAOM 194757</strain>
    </source>
</reference>
<protein>
    <recommendedName>
        <fullName evidence="3">Protein kinase domain-containing protein</fullName>
    </recommendedName>
</protein>